<sequence length="313" mass="35081">MSEKIPVGYIYFHKVVICDANAISSPLTFGFPAVTGFTGAFHALSRTMMADARFADLALGGVLLACYDCTPKTYRTSKYRDYTFNQTRNPLKKDGSTASIVEEGKCNLVMSFAVEVLANDLISEQLSQELTQFLSQAIFRQRIAGGSVMGMAKTDPVRYFNLYKVQELVPLLMPAFVLMDASSEFSELITKAQSQSQNQSTTPLDVLLDVCTLHHIPELDIDGNTKWHTQSIKTGYGWLVPMPMGYQAISEPFDAGKLANVRNPEYPSQYVEAVYGLGKWVYPHHLKDNIETAFWRQQYDETGLYLLTQATSW</sequence>
<comment type="caution">
    <text evidence="1">The sequence shown here is derived from an EMBL/GenBank/DDBJ whole genome shotgun (WGS) entry which is preliminary data.</text>
</comment>
<gene>
    <name evidence="1" type="ORF">B0680_03445</name>
</gene>
<dbReference type="STRING" id="470453.B0680_03445"/>
<dbReference type="NCBIfam" id="TIGR02565">
    <property type="entry name" value="cas_Csy2"/>
    <property type="match status" value="1"/>
</dbReference>
<proteinExistence type="predicted"/>
<organism evidence="1 2">
    <name type="scientific">Moraxella pluranimalium</name>
    <dbReference type="NCBI Taxonomy" id="470453"/>
    <lineage>
        <taxon>Bacteria</taxon>
        <taxon>Pseudomonadati</taxon>
        <taxon>Pseudomonadota</taxon>
        <taxon>Gammaproteobacteria</taxon>
        <taxon>Moraxellales</taxon>
        <taxon>Moraxellaceae</taxon>
        <taxon>Moraxella</taxon>
    </lineage>
</organism>
<dbReference type="InterPro" id="IPR013398">
    <property type="entry name" value="CRISPR-assoc_prot_Csy2"/>
</dbReference>
<dbReference type="OrthoDB" id="1550641at2"/>
<dbReference type="RefSeq" id="WP_078253661.1">
    <property type="nucleotide sequence ID" value="NZ_MUYU01000008.1"/>
</dbReference>
<evidence type="ECO:0000313" key="2">
    <source>
        <dbReference type="Proteomes" id="UP000189800"/>
    </source>
</evidence>
<dbReference type="Proteomes" id="UP000189800">
    <property type="component" value="Unassembled WGS sequence"/>
</dbReference>
<dbReference type="AlphaFoldDB" id="A0A1T0CR71"/>
<dbReference type="Pfam" id="PF09614">
    <property type="entry name" value="Cas_Csy2"/>
    <property type="match status" value="1"/>
</dbReference>
<name>A0A1T0CR71_9GAMM</name>
<accession>A0A1T0CR71</accession>
<dbReference type="EMBL" id="MUYU01000008">
    <property type="protein sequence ID" value="OOS24843.1"/>
    <property type="molecule type" value="Genomic_DNA"/>
</dbReference>
<protein>
    <submittedName>
        <fullName evidence="1">Type I-F CRISPR-associated protein Csy2</fullName>
    </submittedName>
</protein>
<keyword evidence="2" id="KW-1185">Reference proteome</keyword>
<evidence type="ECO:0000313" key="1">
    <source>
        <dbReference type="EMBL" id="OOS24843.1"/>
    </source>
</evidence>
<reference evidence="1 2" key="1">
    <citation type="submission" date="2017-02" db="EMBL/GenBank/DDBJ databases">
        <title>Draft genome sequence of Moraxella pluranimalium CCUG 54913T type strain.</title>
        <authorList>
            <person name="Salva-Serra F."/>
            <person name="Engstrom-Jakobsson H."/>
            <person name="Thorell K."/>
            <person name="Jaen-Luchoro D."/>
            <person name="Gonzales-Siles L."/>
            <person name="Karlsson R."/>
            <person name="Yazdan S."/>
            <person name="Boulund F."/>
            <person name="Johnning A."/>
            <person name="Engstrand L."/>
            <person name="Kristiansson E."/>
            <person name="Moore E."/>
        </authorList>
    </citation>
    <scope>NUCLEOTIDE SEQUENCE [LARGE SCALE GENOMIC DNA]</scope>
    <source>
        <strain evidence="1 2">CCUG 54913</strain>
    </source>
</reference>